<name>A0A0F9XIS1_9ZZZZ</name>
<dbReference type="EMBL" id="LAZR01000048">
    <property type="protein sequence ID" value="KKN99141.1"/>
    <property type="molecule type" value="Genomic_DNA"/>
</dbReference>
<proteinExistence type="predicted"/>
<organism evidence="2">
    <name type="scientific">marine sediment metagenome</name>
    <dbReference type="NCBI Taxonomy" id="412755"/>
    <lineage>
        <taxon>unclassified sequences</taxon>
        <taxon>metagenomes</taxon>
        <taxon>ecological metagenomes</taxon>
    </lineage>
</organism>
<dbReference type="AlphaFoldDB" id="A0A0F9XIS1"/>
<evidence type="ECO:0000313" key="2">
    <source>
        <dbReference type="EMBL" id="KKN99141.1"/>
    </source>
</evidence>
<evidence type="ECO:0000259" key="1">
    <source>
        <dbReference type="Pfam" id="PF13115"/>
    </source>
</evidence>
<feature type="domain" description="YtkA-like" evidence="1">
    <location>
        <begin position="37"/>
        <end position="120"/>
    </location>
</feature>
<dbReference type="Pfam" id="PF13115">
    <property type="entry name" value="YtkA"/>
    <property type="match status" value="1"/>
</dbReference>
<gene>
    <name evidence="2" type="ORF">LCGC14_0139340</name>
</gene>
<reference evidence="2" key="1">
    <citation type="journal article" date="2015" name="Nature">
        <title>Complex archaea that bridge the gap between prokaryotes and eukaryotes.</title>
        <authorList>
            <person name="Spang A."/>
            <person name="Saw J.H."/>
            <person name="Jorgensen S.L."/>
            <person name="Zaremba-Niedzwiedzka K."/>
            <person name="Martijn J."/>
            <person name="Lind A.E."/>
            <person name="van Eijk R."/>
            <person name="Schleper C."/>
            <person name="Guy L."/>
            <person name="Ettema T.J."/>
        </authorList>
    </citation>
    <scope>NUCLEOTIDE SEQUENCE</scope>
</reference>
<comment type="caution">
    <text evidence="2">The sequence shown here is derived from an EMBL/GenBank/DDBJ whole genome shotgun (WGS) entry which is preliminary data.</text>
</comment>
<protein>
    <recommendedName>
        <fullName evidence="1">YtkA-like domain-containing protein</fullName>
    </recommendedName>
</protein>
<dbReference type="InterPro" id="IPR032693">
    <property type="entry name" value="YtkA-like_dom"/>
</dbReference>
<sequence>MKQPERSLAIVIVLGFTFAMATSGAATSPLTTVSQPAGLHVTMQSELEPVTINQMHTWIISVHDTQGEAINDAVIQVDGGMPLHNHGLATSPQVTGQPGEGRYRLQGVRFHMNGEWELRLQIEHAGVPYQATFTLTL</sequence>
<accession>A0A0F9XIS1</accession>